<dbReference type="GO" id="GO:0005524">
    <property type="term" value="F:ATP binding"/>
    <property type="evidence" value="ECO:0007669"/>
    <property type="project" value="UniProtKB-KW"/>
</dbReference>
<dbReference type="InterPro" id="IPR001867">
    <property type="entry name" value="OmpR/PhoB-type_DNA-bd"/>
</dbReference>
<dbReference type="PANTHER" id="PTHR16305:SF35">
    <property type="entry name" value="TRANSCRIPTIONAL ACTIVATOR DOMAIN"/>
    <property type="match status" value="1"/>
</dbReference>
<dbReference type="InterPro" id="IPR041664">
    <property type="entry name" value="AAA_16"/>
</dbReference>
<dbReference type="InterPro" id="IPR005158">
    <property type="entry name" value="BTAD"/>
</dbReference>
<organism evidence="7 8">
    <name type="scientific">Solirubrobacter phytolaccae</name>
    <dbReference type="NCBI Taxonomy" id="1404360"/>
    <lineage>
        <taxon>Bacteria</taxon>
        <taxon>Bacillati</taxon>
        <taxon>Actinomycetota</taxon>
        <taxon>Thermoleophilia</taxon>
        <taxon>Solirubrobacterales</taxon>
        <taxon>Solirubrobacteraceae</taxon>
        <taxon>Solirubrobacter</taxon>
    </lineage>
</organism>
<dbReference type="Pfam" id="PF13191">
    <property type="entry name" value="AAA_16"/>
    <property type="match status" value="1"/>
</dbReference>
<gene>
    <name evidence="7" type="ORF">OJ997_02745</name>
</gene>
<dbReference type="InterPro" id="IPR011990">
    <property type="entry name" value="TPR-like_helical_dom_sf"/>
</dbReference>
<dbReference type="Proteomes" id="UP001147653">
    <property type="component" value="Unassembled WGS sequence"/>
</dbReference>
<evidence type="ECO:0000313" key="8">
    <source>
        <dbReference type="Proteomes" id="UP001147653"/>
    </source>
</evidence>
<evidence type="ECO:0000259" key="6">
    <source>
        <dbReference type="SMART" id="SM01043"/>
    </source>
</evidence>
<keyword evidence="3" id="KW-0067">ATP-binding</keyword>
<feature type="domain" description="Bacterial transcriptional activator" evidence="6">
    <location>
        <begin position="98"/>
        <end position="216"/>
    </location>
</feature>
<keyword evidence="2" id="KW-0547">Nucleotide-binding</keyword>
<dbReference type="GO" id="GO:0005737">
    <property type="term" value="C:cytoplasm"/>
    <property type="evidence" value="ECO:0007669"/>
    <property type="project" value="TreeGrafter"/>
</dbReference>
<dbReference type="PANTHER" id="PTHR16305">
    <property type="entry name" value="TESTICULAR SOLUBLE ADENYLYL CYCLASE"/>
    <property type="match status" value="1"/>
</dbReference>
<reference evidence="7" key="1">
    <citation type="submission" date="2022-10" db="EMBL/GenBank/DDBJ databases">
        <title>The WGS of Solirubrobacter phytolaccae KCTC 29190.</title>
        <authorList>
            <person name="Jiang Z."/>
        </authorList>
    </citation>
    <scope>NUCLEOTIDE SEQUENCE</scope>
    <source>
        <strain evidence="7">KCTC 29190</strain>
    </source>
</reference>
<evidence type="ECO:0000256" key="3">
    <source>
        <dbReference type="ARBA" id="ARBA00022840"/>
    </source>
</evidence>
<dbReference type="SUPFAM" id="SSF52540">
    <property type="entry name" value="P-loop containing nucleoside triphosphate hydrolases"/>
    <property type="match status" value="1"/>
</dbReference>
<proteinExistence type="inferred from homology"/>
<evidence type="ECO:0000256" key="1">
    <source>
        <dbReference type="ARBA" id="ARBA00005820"/>
    </source>
</evidence>
<keyword evidence="4" id="KW-0238">DNA-binding</keyword>
<sequence length="1047" mass="111002">MSAGWNINLCGELRVELAGEQRELRGRQGRLAFAYLVLHRDRAVRRDELIDALWAHEGAPPSDTALAPVLSRLRRAIAPATLEGRETLRLHFPAPVWIDVEAIRTAEPRQVAALTEPGLLPQFDVPWLREPREALEEQRLNALEWLARAGDERAGREAVAAAPFRESARVALIEALIARGNHAEALRTYDELRVLLREELGTTPGPDLIALHERLLEPAPRVRAARPAGLVEREDELAAITGALARLATGEGGVLAFEGPAGIGKTRLLGVLRERALDAGVTVLDARAGVLEREFGFGVVRQLFEAVAAADPPPAGARAVFGGEAVASEGLFSVLSALFQYTAGLATRGPLVLAIDDLQWSDTSSLRFVAYLARRIAALPVLVATTVRTGEPDVDELLLGEVGQDPATVAVQPRPLSADGTAGVVGDVLGADADGAFVAACREVTGGNPLLLRQLLAALAAEQVVPDAAHAASVRAIGPRAVSKTVLLRLARLPAPAVDVARAVAVLGEGPELPALAALAGTTEDVAAETIEALTRAEILRADEPLGFVHPLVRDAVYLELPAARRGLEHARAARLLVDLGATPERIAAQLMLAPPRGDAWVVERLREAARIAIERGAPDAALTHLQRAQDEPPAPEERAALTLELGTAAEFLRGTPAAEALAQAHASLTDPDARGLAALLLARTLLFMDPADAMDVVDRALAELQPGQEDLEYALRAIRIVGVFFGVSDPANLRELEAWRAGPRGQGPGAKTLTAITSLAVAILLGGGDEAAALARESLEGDAMPQFDRGTFTVLPATVLTLDEPASSEPEWVRIRALSARRGSVLDAVGADLWSGYAALWTGDLVAAVERLEHAMEGEALFGSAGNAHMAYSSAFLALAWHERGDRERAWEALRHAGDQAGPSDGERFWMISHAELLLADGETARARALAEALAATRPPDMHPLWHPWRSLLARAAAAEGDRDTASRLAGEELALARRRAAPWVVGRSLRLLGSLTGDADALREAVTLLDATSARLERAKAHAAAGNHALASELARACGAVRLAV</sequence>
<dbReference type="Pfam" id="PF03704">
    <property type="entry name" value="BTAD"/>
    <property type="match status" value="1"/>
</dbReference>
<comment type="similarity">
    <text evidence="1">Belongs to the AfsR/DnrI/RedD regulatory family.</text>
</comment>
<dbReference type="AlphaFoldDB" id="A0A9X3N7M8"/>
<dbReference type="SMART" id="SM00862">
    <property type="entry name" value="Trans_reg_C"/>
    <property type="match status" value="1"/>
</dbReference>
<dbReference type="EMBL" id="JAPDDP010000003">
    <property type="protein sequence ID" value="MDA0179201.1"/>
    <property type="molecule type" value="Genomic_DNA"/>
</dbReference>
<dbReference type="InterPro" id="IPR016032">
    <property type="entry name" value="Sig_transdc_resp-reg_C-effctor"/>
</dbReference>
<dbReference type="RefSeq" id="WP_270023465.1">
    <property type="nucleotide sequence ID" value="NZ_JAPDDP010000003.1"/>
</dbReference>
<dbReference type="GO" id="GO:0004016">
    <property type="term" value="F:adenylate cyclase activity"/>
    <property type="evidence" value="ECO:0007669"/>
    <property type="project" value="TreeGrafter"/>
</dbReference>
<dbReference type="SUPFAM" id="SSF48452">
    <property type="entry name" value="TPR-like"/>
    <property type="match status" value="1"/>
</dbReference>
<dbReference type="Gene3D" id="1.10.10.10">
    <property type="entry name" value="Winged helix-like DNA-binding domain superfamily/Winged helix DNA-binding domain"/>
    <property type="match status" value="1"/>
</dbReference>
<dbReference type="Gene3D" id="1.25.40.10">
    <property type="entry name" value="Tetratricopeptide repeat domain"/>
    <property type="match status" value="2"/>
</dbReference>
<accession>A0A9X3N7M8</accession>
<evidence type="ECO:0000256" key="4">
    <source>
        <dbReference type="ARBA" id="ARBA00023125"/>
    </source>
</evidence>
<evidence type="ECO:0000259" key="5">
    <source>
        <dbReference type="SMART" id="SM00862"/>
    </source>
</evidence>
<dbReference type="GO" id="GO:0006355">
    <property type="term" value="P:regulation of DNA-templated transcription"/>
    <property type="evidence" value="ECO:0007669"/>
    <property type="project" value="InterPro"/>
</dbReference>
<keyword evidence="8" id="KW-1185">Reference proteome</keyword>
<dbReference type="SUPFAM" id="SSF46894">
    <property type="entry name" value="C-terminal effector domain of the bipartite response regulators"/>
    <property type="match status" value="1"/>
</dbReference>
<evidence type="ECO:0000256" key="2">
    <source>
        <dbReference type="ARBA" id="ARBA00022741"/>
    </source>
</evidence>
<protein>
    <submittedName>
        <fullName evidence="7">AAA family ATPase</fullName>
    </submittedName>
</protein>
<name>A0A9X3N7M8_9ACTN</name>
<evidence type="ECO:0000313" key="7">
    <source>
        <dbReference type="EMBL" id="MDA0179201.1"/>
    </source>
</evidence>
<dbReference type="GO" id="GO:0003677">
    <property type="term" value="F:DNA binding"/>
    <property type="evidence" value="ECO:0007669"/>
    <property type="project" value="UniProtKB-KW"/>
</dbReference>
<dbReference type="InterPro" id="IPR036388">
    <property type="entry name" value="WH-like_DNA-bd_sf"/>
</dbReference>
<dbReference type="SMART" id="SM01043">
    <property type="entry name" value="BTAD"/>
    <property type="match status" value="1"/>
</dbReference>
<dbReference type="GO" id="GO:0000160">
    <property type="term" value="P:phosphorelay signal transduction system"/>
    <property type="evidence" value="ECO:0007669"/>
    <property type="project" value="InterPro"/>
</dbReference>
<dbReference type="InterPro" id="IPR027417">
    <property type="entry name" value="P-loop_NTPase"/>
</dbReference>
<feature type="domain" description="OmpR/PhoB-type" evidence="5">
    <location>
        <begin position="19"/>
        <end position="90"/>
    </location>
</feature>
<comment type="caution">
    <text evidence="7">The sequence shown here is derived from an EMBL/GenBank/DDBJ whole genome shotgun (WGS) entry which is preliminary data.</text>
</comment>